<evidence type="ECO:0000256" key="2">
    <source>
        <dbReference type="SAM" id="MobiDB-lite"/>
    </source>
</evidence>
<comment type="caution">
    <text evidence="4">The sequence shown here is derived from an EMBL/GenBank/DDBJ whole genome shotgun (WGS) entry which is preliminary data.</text>
</comment>
<reference evidence="4" key="2">
    <citation type="submission" date="2023-05" db="EMBL/GenBank/DDBJ databases">
        <authorList>
            <consortium name="Lawrence Berkeley National Laboratory"/>
            <person name="Steindorff A."/>
            <person name="Hensen N."/>
            <person name="Bonometti L."/>
            <person name="Westerberg I."/>
            <person name="Brannstrom I.O."/>
            <person name="Guillou S."/>
            <person name="Cros-Aarteil S."/>
            <person name="Calhoun S."/>
            <person name="Haridas S."/>
            <person name="Kuo A."/>
            <person name="Mondo S."/>
            <person name="Pangilinan J."/>
            <person name="Riley R."/>
            <person name="Labutti K."/>
            <person name="Andreopoulos B."/>
            <person name="Lipzen A."/>
            <person name="Chen C."/>
            <person name="Yanf M."/>
            <person name="Daum C."/>
            <person name="Ng V."/>
            <person name="Clum A."/>
            <person name="Ohm R."/>
            <person name="Martin F."/>
            <person name="Silar P."/>
            <person name="Natvig D."/>
            <person name="Lalanne C."/>
            <person name="Gautier V."/>
            <person name="Ament-Velasquez S.L."/>
            <person name="Kruys A."/>
            <person name="Hutchinson M.I."/>
            <person name="Powell A.J."/>
            <person name="Barry K."/>
            <person name="Miller A.N."/>
            <person name="Grigoriev I.V."/>
            <person name="Debuchy R."/>
            <person name="Gladieux P."/>
            <person name="Thoren M.H."/>
            <person name="Johannesson H."/>
        </authorList>
    </citation>
    <scope>NUCLEOTIDE SEQUENCE</scope>
    <source>
        <strain evidence="4">CBS 141.50</strain>
    </source>
</reference>
<proteinExistence type="predicted"/>
<keyword evidence="1" id="KW-0175">Coiled coil</keyword>
<sequence length="493" mass="52919">MSSRPRRSAAQRANVAITDLADTERQLDRGYTPMSSSRSSRRSGNGLASVSSGDSRDQQHMHLTVKMPSSKLRQATTASHESSGKRKALTSAAVSSSSGGGGSKRTRGGKKNYVIESSEDEEEEEEGDEDDDDDDEEEDDEDEEEEEEAEVSEIEVVPKTFGKPTARKVAAVDDEDDEQMEDVGDDDAEGEDDGDEMDVDAEGEDDEGEDADGDIDMDTPALRPPAIKVTKPPKNASTPSKSKPVAAKPLAGDDDDDDDDEELSELESEPEDVTVEVANNDDEDAEGEDDDEDVDAEGEEEIEVADEDAEGEDDAELLSEDGSRAGTPDLSKLTARQRAKLGDVSHEYMKLSDEVQAKKVFTAEELSMRRAEMARRRRNLSEKRNEEVKMETINKLLKKQAPKTTRKNAALLAAGDETPDGEGGTGHQRADPMFVRWVSSSKVGADGVKSAGGSRVGVPEELLSGPAGRVFLSSAGSSGKGVGGSGKMVEEVP</sequence>
<feature type="compositionally biased region" description="Acidic residues" evidence="2">
    <location>
        <begin position="172"/>
        <end position="217"/>
    </location>
</feature>
<organism evidence="4 5">
    <name type="scientific">Dichotomopilus funicola</name>
    <dbReference type="NCBI Taxonomy" id="1934379"/>
    <lineage>
        <taxon>Eukaryota</taxon>
        <taxon>Fungi</taxon>
        <taxon>Dikarya</taxon>
        <taxon>Ascomycota</taxon>
        <taxon>Pezizomycotina</taxon>
        <taxon>Sordariomycetes</taxon>
        <taxon>Sordariomycetidae</taxon>
        <taxon>Sordariales</taxon>
        <taxon>Chaetomiaceae</taxon>
        <taxon>Dichotomopilus</taxon>
    </lineage>
</organism>
<dbReference type="AlphaFoldDB" id="A0AAN6UY00"/>
<keyword evidence="5" id="KW-1185">Reference proteome</keyword>
<dbReference type="Proteomes" id="UP001302676">
    <property type="component" value="Unassembled WGS sequence"/>
</dbReference>
<dbReference type="GO" id="GO:0006338">
    <property type="term" value="P:chromatin remodeling"/>
    <property type="evidence" value="ECO:0007669"/>
    <property type="project" value="InterPro"/>
</dbReference>
<feature type="domain" description="INO80 complex subunit B-like conserved region" evidence="3">
    <location>
        <begin position="365"/>
        <end position="462"/>
    </location>
</feature>
<feature type="compositionally biased region" description="Polar residues" evidence="2">
    <location>
        <begin position="71"/>
        <end position="81"/>
    </location>
</feature>
<evidence type="ECO:0000259" key="3">
    <source>
        <dbReference type="SMART" id="SM01406"/>
    </source>
</evidence>
<dbReference type="Pfam" id="PF04795">
    <property type="entry name" value="PAPA-1"/>
    <property type="match status" value="1"/>
</dbReference>
<feature type="compositionally biased region" description="Acidic residues" evidence="2">
    <location>
        <begin position="252"/>
        <end position="319"/>
    </location>
</feature>
<evidence type="ECO:0000256" key="1">
    <source>
        <dbReference type="SAM" id="Coils"/>
    </source>
</evidence>
<name>A0AAN6UY00_9PEZI</name>
<feature type="region of interest" description="Disordered" evidence="2">
    <location>
        <begin position="1"/>
        <end position="340"/>
    </location>
</feature>
<evidence type="ECO:0000313" key="5">
    <source>
        <dbReference type="Proteomes" id="UP001302676"/>
    </source>
</evidence>
<dbReference type="InterPro" id="IPR029523">
    <property type="entry name" value="INO80B/Ies2"/>
</dbReference>
<dbReference type="PANTHER" id="PTHR21561:SF12">
    <property type="entry name" value="INO80 COMPLEX SUBUNIT B"/>
    <property type="match status" value="1"/>
</dbReference>
<reference evidence="4" key="1">
    <citation type="journal article" date="2023" name="Mol. Phylogenet. Evol.">
        <title>Genome-scale phylogeny and comparative genomics of the fungal order Sordariales.</title>
        <authorList>
            <person name="Hensen N."/>
            <person name="Bonometti L."/>
            <person name="Westerberg I."/>
            <person name="Brannstrom I.O."/>
            <person name="Guillou S."/>
            <person name="Cros-Aarteil S."/>
            <person name="Calhoun S."/>
            <person name="Haridas S."/>
            <person name="Kuo A."/>
            <person name="Mondo S."/>
            <person name="Pangilinan J."/>
            <person name="Riley R."/>
            <person name="LaButti K."/>
            <person name="Andreopoulos B."/>
            <person name="Lipzen A."/>
            <person name="Chen C."/>
            <person name="Yan M."/>
            <person name="Daum C."/>
            <person name="Ng V."/>
            <person name="Clum A."/>
            <person name="Steindorff A."/>
            <person name="Ohm R.A."/>
            <person name="Martin F."/>
            <person name="Silar P."/>
            <person name="Natvig D.O."/>
            <person name="Lalanne C."/>
            <person name="Gautier V."/>
            <person name="Ament-Velasquez S.L."/>
            <person name="Kruys A."/>
            <person name="Hutchinson M.I."/>
            <person name="Powell A.J."/>
            <person name="Barry K."/>
            <person name="Miller A.N."/>
            <person name="Grigoriev I.V."/>
            <person name="Debuchy R."/>
            <person name="Gladieux P."/>
            <person name="Hiltunen Thoren M."/>
            <person name="Johannesson H."/>
        </authorList>
    </citation>
    <scope>NUCLEOTIDE SEQUENCE</scope>
    <source>
        <strain evidence="4">CBS 141.50</strain>
    </source>
</reference>
<dbReference type="SMART" id="SM01406">
    <property type="entry name" value="PAPA-1"/>
    <property type="match status" value="1"/>
</dbReference>
<feature type="compositionally biased region" description="Acidic residues" evidence="2">
    <location>
        <begin position="117"/>
        <end position="153"/>
    </location>
</feature>
<feature type="coiled-coil region" evidence="1">
    <location>
        <begin position="363"/>
        <end position="391"/>
    </location>
</feature>
<dbReference type="PANTHER" id="PTHR21561">
    <property type="entry name" value="INO80 COMPLEX SUBUNIT B"/>
    <property type="match status" value="1"/>
</dbReference>
<dbReference type="RefSeq" id="XP_062634262.1">
    <property type="nucleotide sequence ID" value="XM_062784621.1"/>
</dbReference>
<feature type="region of interest" description="Disordered" evidence="2">
    <location>
        <begin position="470"/>
        <end position="493"/>
    </location>
</feature>
<dbReference type="GO" id="GO:0031011">
    <property type="term" value="C:Ino80 complex"/>
    <property type="evidence" value="ECO:0007669"/>
    <property type="project" value="InterPro"/>
</dbReference>
<dbReference type="EMBL" id="MU853621">
    <property type="protein sequence ID" value="KAK4140891.1"/>
    <property type="molecule type" value="Genomic_DNA"/>
</dbReference>
<dbReference type="GeneID" id="87821234"/>
<gene>
    <name evidence="4" type="ORF">C8A04DRAFT_39523</name>
</gene>
<dbReference type="InterPro" id="IPR006880">
    <property type="entry name" value="INO80B_C"/>
</dbReference>
<protein>
    <submittedName>
        <fullName evidence="4">PAPA-1-like conserved region-domain-containing protein</fullName>
    </submittedName>
</protein>
<accession>A0AAN6UY00</accession>
<evidence type="ECO:0000313" key="4">
    <source>
        <dbReference type="EMBL" id="KAK4140891.1"/>
    </source>
</evidence>